<feature type="domain" description="N-acetyltransferase" evidence="3">
    <location>
        <begin position="16"/>
        <end position="161"/>
    </location>
</feature>
<dbReference type="Gene3D" id="3.40.630.30">
    <property type="match status" value="1"/>
</dbReference>
<keyword evidence="5" id="KW-1185">Reference proteome</keyword>
<dbReference type="SUPFAM" id="SSF55729">
    <property type="entry name" value="Acyl-CoA N-acyltransferases (Nat)"/>
    <property type="match status" value="1"/>
</dbReference>
<sequence>MQPASLPTYRIVPDDLTGEPVTTLLRFHLDEMHRWSPSGSVHAMPVERLRHPDVAFYSAWDGEALAAVGALRQLDAARGELKSMRANPAWRGRGAGQALLLHLVAEARGRGLTWLGLETGRTEPFHPAVALYRKHGFVSCPPFAGYVADEFSQCLELVLPA</sequence>
<evidence type="ECO:0000256" key="1">
    <source>
        <dbReference type="ARBA" id="ARBA00022679"/>
    </source>
</evidence>
<accession>A0A0B2BWI2</accession>
<dbReference type="PANTHER" id="PTHR43877">
    <property type="entry name" value="AMINOALKYLPHOSPHONATE N-ACETYLTRANSFERASE-RELATED-RELATED"/>
    <property type="match status" value="1"/>
</dbReference>
<evidence type="ECO:0000259" key="3">
    <source>
        <dbReference type="PROSITE" id="PS51186"/>
    </source>
</evidence>
<dbReference type="InterPro" id="IPR050832">
    <property type="entry name" value="Bact_Acetyltransf"/>
</dbReference>
<dbReference type="Proteomes" id="UP000030988">
    <property type="component" value="Unassembled WGS sequence"/>
</dbReference>
<dbReference type="PROSITE" id="PS51186">
    <property type="entry name" value="GNAT"/>
    <property type="match status" value="1"/>
</dbReference>
<keyword evidence="2" id="KW-0012">Acyltransferase</keyword>
<dbReference type="Pfam" id="PF00583">
    <property type="entry name" value="Acetyltransf_1"/>
    <property type="match status" value="1"/>
</dbReference>
<organism evidence="4 5">
    <name type="scientific">Croceibacterium mercuriale</name>
    <dbReference type="NCBI Taxonomy" id="1572751"/>
    <lineage>
        <taxon>Bacteria</taxon>
        <taxon>Pseudomonadati</taxon>
        <taxon>Pseudomonadota</taxon>
        <taxon>Alphaproteobacteria</taxon>
        <taxon>Sphingomonadales</taxon>
        <taxon>Erythrobacteraceae</taxon>
        <taxon>Croceibacterium</taxon>
    </lineage>
</organism>
<proteinExistence type="predicted"/>
<evidence type="ECO:0000256" key="2">
    <source>
        <dbReference type="ARBA" id="ARBA00023315"/>
    </source>
</evidence>
<dbReference type="CDD" id="cd04301">
    <property type="entry name" value="NAT_SF"/>
    <property type="match status" value="1"/>
</dbReference>
<reference evidence="4 5" key="1">
    <citation type="submission" date="2014-11" db="EMBL/GenBank/DDBJ databases">
        <title>Draft genome sequence of Kirrobacter mercurialis.</title>
        <authorList>
            <person name="Coil D.A."/>
            <person name="Eisen J.A."/>
        </authorList>
    </citation>
    <scope>NUCLEOTIDE SEQUENCE [LARGE SCALE GENOMIC DNA]</scope>
    <source>
        <strain evidence="4 5">Coronado</strain>
    </source>
</reference>
<evidence type="ECO:0000313" key="4">
    <source>
        <dbReference type="EMBL" id="KHL24347.1"/>
    </source>
</evidence>
<evidence type="ECO:0000313" key="5">
    <source>
        <dbReference type="Proteomes" id="UP000030988"/>
    </source>
</evidence>
<gene>
    <name evidence="4" type="ORF">PK98_09675</name>
</gene>
<keyword evidence="1 4" id="KW-0808">Transferase</keyword>
<name>A0A0B2BWI2_9SPHN</name>
<comment type="caution">
    <text evidence="4">The sequence shown here is derived from an EMBL/GenBank/DDBJ whole genome shotgun (WGS) entry which is preliminary data.</text>
</comment>
<protein>
    <submittedName>
        <fullName evidence="4">Acetyltransferase</fullName>
    </submittedName>
</protein>
<dbReference type="InterPro" id="IPR000182">
    <property type="entry name" value="GNAT_dom"/>
</dbReference>
<dbReference type="STRING" id="1572751.PK98_09675"/>
<dbReference type="RefSeq" id="WP_039096666.1">
    <property type="nucleotide sequence ID" value="NZ_JTDN01000002.1"/>
</dbReference>
<dbReference type="GO" id="GO:0016747">
    <property type="term" value="F:acyltransferase activity, transferring groups other than amino-acyl groups"/>
    <property type="evidence" value="ECO:0007669"/>
    <property type="project" value="InterPro"/>
</dbReference>
<dbReference type="InterPro" id="IPR016181">
    <property type="entry name" value="Acyl_CoA_acyltransferase"/>
</dbReference>
<dbReference type="PANTHER" id="PTHR43877:SF5">
    <property type="entry name" value="BLL8307 PROTEIN"/>
    <property type="match status" value="1"/>
</dbReference>
<dbReference type="EMBL" id="JTDN01000002">
    <property type="protein sequence ID" value="KHL24347.1"/>
    <property type="molecule type" value="Genomic_DNA"/>
</dbReference>
<dbReference type="AlphaFoldDB" id="A0A0B2BWI2"/>